<dbReference type="PANTHER" id="PTHR30273">
    <property type="entry name" value="PERIPLASMIC SIGNAL SENSOR AND SIGMA FACTOR ACTIVATOR FECR-RELATED"/>
    <property type="match status" value="1"/>
</dbReference>
<dbReference type="PANTHER" id="PTHR30273:SF2">
    <property type="entry name" value="PROTEIN FECR"/>
    <property type="match status" value="1"/>
</dbReference>
<evidence type="ECO:0000313" key="4">
    <source>
        <dbReference type="EMBL" id="SDE08792.1"/>
    </source>
</evidence>
<protein>
    <submittedName>
        <fullName evidence="4">FecR family protein</fullName>
    </submittedName>
</protein>
<evidence type="ECO:0000313" key="5">
    <source>
        <dbReference type="Proteomes" id="UP000199109"/>
    </source>
</evidence>
<evidence type="ECO:0000259" key="3">
    <source>
        <dbReference type="Pfam" id="PF16344"/>
    </source>
</evidence>
<dbReference type="Pfam" id="PF04773">
    <property type="entry name" value="FecR"/>
    <property type="match status" value="1"/>
</dbReference>
<evidence type="ECO:0000256" key="1">
    <source>
        <dbReference type="SAM" id="Phobius"/>
    </source>
</evidence>
<dbReference type="InterPro" id="IPR006860">
    <property type="entry name" value="FecR"/>
</dbReference>
<feature type="transmembrane region" description="Helical" evidence="1">
    <location>
        <begin position="75"/>
        <end position="93"/>
    </location>
</feature>
<dbReference type="GO" id="GO:0016989">
    <property type="term" value="F:sigma factor antagonist activity"/>
    <property type="evidence" value="ECO:0007669"/>
    <property type="project" value="TreeGrafter"/>
</dbReference>
<dbReference type="Gene3D" id="2.60.120.1440">
    <property type="match status" value="1"/>
</dbReference>
<keyword evidence="1" id="KW-0472">Membrane</keyword>
<dbReference type="PIRSF" id="PIRSF018266">
    <property type="entry name" value="FecR"/>
    <property type="match status" value="1"/>
</dbReference>
<keyword evidence="1" id="KW-0812">Transmembrane</keyword>
<dbReference type="OrthoDB" id="1097347at2"/>
<dbReference type="Pfam" id="PF16344">
    <property type="entry name" value="FecR_C"/>
    <property type="match status" value="1"/>
</dbReference>
<dbReference type="InterPro" id="IPR032508">
    <property type="entry name" value="FecR_C"/>
</dbReference>
<feature type="domain" description="FecR protein" evidence="2">
    <location>
        <begin position="99"/>
        <end position="189"/>
    </location>
</feature>
<organism evidence="4 5">
    <name type="scientific">Pricia antarctica</name>
    <dbReference type="NCBI Taxonomy" id="641691"/>
    <lineage>
        <taxon>Bacteria</taxon>
        <taxon>Pseudomonadati</taxon>
        <taxon>Bacteroidota</taxon>
        <taxon>Flavobacteriia</taxon>
        <taxon>Flavobacteriales</taxon>
        <taxon>Flavobacteriaceae</taxon>
        <taxon>Pricia</taxon>
    </lineage>
</organism>
<gene>
    <name evidence="4" type="ORF">SAMN05421636_103198</name>
</gene>
<evidence type="ECO:0000259" key="2">
    <source>
        <dbReference type="Pfam" id="PF04773"/>
    </source>
</evidence>
<dbReference type="RefSeq" id="WP_091866852.1">
    <property type="nucleotide sequence ID" value="NZ_FNAO01000003.1"/>
</dbReference>
<accession>A0A1G7A1V0</accession>
<dbReference type="InterPro" id="IPR012373">
    <property type="entry name" value="Ferrdict_sens_TM"/>
</dbReference>
<dbReference type="Gene3D" id="3.55.50.30">
    <property type="match status" value="1"/>
</dbReference>
<dbReference type="STRING" id="641691.SAMN05421636_103198"/>
<keyword evidence="5" id="KW-1185">Reference proteome</keyword>
<feature type="domain" description="Protein FecR C-terminal" evidence="3">
    <location>
        <begin position="232"/>
        <end position="296"/>
    </location>
</feature>
<keyword evidence="1" id="KW-1133">Transmembrane helix</keyword>
<dbReference type="AlphaFoldDB" id="A0A1G7A1V0"/>
<sequence>MQENYLAKWLNGDLTDAELAEFENSDAYASYKRIADTTDSMQAPEFDADGAYQALKNRRELRDNKVITLHPFRKFLRVAAVAAVLILGSYLYLNLSDETISTSFAENKEITLPDLSEVVLNADSEISYSESKWDKKRNVDLKGEAFFRVAKGKRFTVATDAGNVAVLGTQFNVENRKGFFEVTCFEGLVSVAFNNTVTQLRAGSSFIAIHGEIVESGAAHTSEPSWMHDESSFKSVPLKYVLDEFERQHDIAVKTQDIDLGQLFTGSFSNSDTGLALKSISVPSQIKFKFEGDKVLFYGENTP</sequence>
<proteinExistence type="predicted"/>
<dbReference type="Proteomes" id="UP000199109">
    <property type="component" value="Unassembled WGS sequence"/>
</dbReference>
<dbReference type="EMBL" id="FNAO01000003">
    <property type="protein sequence ID" value="SDE08792.1"/>
    <property type="molecule type" value="Genomic_DNA"/>
</dbReference>
<reference evidence="4 5" key="1">
    <citation type="submission" date="2016-10" db="EMBL/GenBank/DDBJ databases">
        <authorList>
            <person name="de Groot N.N."/>
        </authorList>
    </citation>
    <scope>NUCLEOTIDE SEQUENCE [LARGE SCALE GENOMIC DNA]</scope>
    <source>
        <strain evidence="4 5">DSM 23421</strain>
    </source>
</reference>
<name>A0A1G7A1V0_9FLAO</name>